<proteinExistence type="predicted"/>
<evidence type="ECO:0000256" key="1">
    <source>
        <dbReference type="SAM" id="MobiDB-lite"/>
    </source>
</evidence>
<feature type="region of interest" description="Disordered" evidence="1">
    <location>
        <begin position="27"/>
        <end position="62"/>
    </location>
</feature>
<sequence>DKMEFSEAITGNFPSIVAQNQLLGAAGNVQRGGQSPEAQGGRGRSNAPQPSPKGGRKGLPAG</sequence>
<protein>
    <submittedName>
        <fullName evidence="2">Uncharacterized protein</fullName>
    </submittedName>
</protein>
<name>A0A382GMS9_9ZZZZ</name>
<dbReference type="AlphaFoldDB" id="A0A382GMS9"/>
<gene>
    <name evidence="2" type="ORF">METZ01_LOCUS229280</name>
</gene>
<feature type="non-terminal residue" evidence="2">
    <location>
        <position position="1"/>
    </location>
</feature>
<evidence type="ECO:0000313" key="2">
    <source>
        <dbReference type="EMBL" id="SVB76426.1"/>
    </source>
</evidence>
<organism evidence="2">
    <name type="scientific">marine metagenome</name>
    <dbReference type="NCBI Taxonomy" id="408172"/>
    <lineage>
        <taxon>unclassified sequences</taxon>
        <taxon>metagenomes</taxon>
        <taxon>ecological metagenomes</taxon>
    </lineage>
</organism>
<accession>A0A382GMS9</accession>
<dbReference type="EMBL" id="UINC01056419">
    <property type="protein sequence ID" value="SVB76426.1"/>
    <property type="molecule type" value="Genomic_DNA"/>
</dbReference>
<reference evidence="2" key="1">
    <citation type="submission" date="2018-05" db="EMBL/GenBank/DDBJ databases">
        <authorList>
            <person name="Lanie J.A."/>
            <person name="Ng W.-L."/>
            <person name="Kazmierczak K.M."/>
            <person name="Andrzejewski T.M."/>
            <person name="Davidsen T.M."/>
            <person name="Wayne K.J."/>
            <person name="Tettelin H."/>
            <person name="Glass J.I."/>
            <person name="Rusch D."/>
            <person name="Podicherti R."/>
            <person name="Tsui H.-C.T."/>
            <person name="Winkler M.E."/>
        </authorList>
    </citation>
    <scope>NUCLEOTIDE SEQUENCE</scope>
</reference>